<feature type="domain" description="Cysteine-rich CPCC" evidence="1">
    <location>
        <begin position="11"/>
        <end position="80"/>
    </location>
</feature>
<gene>
    <name evidence="2" type="ORF">Poly30_48150</name>
</gene>
<sequence length="94" mass="10460">MTARIQEGSAQCPCCDYYALQERGGFEICPVCYWEDDGQDLDALDTVSGPNHITLRTARQNFERFGAADAAAVSLVASAEARYGLRREQRATYF</sequence>
<evidence type="ECO:0000313" key="3">
    <source>
        <dbReference type="Proteomes" id="UP000320390"/>
    </source>
</evidence>
<accession>A0A518EYU4</accession>
<evidence type="ECO:0000313" key="2">
    <source>
        <dbReference type="EMBL" id="QDV09258.1"/>
    </source>
</evidence>
<dbReference type="EMBL" id="CP036434">
    <property type="protein sequence ID" value="QDV09258.1"/>
    <property type="molecule type" value="Genomic_DNA"/>
</dbReference>
<organism evidence="2 3">
    <name type="scientific">Saltatorellus ferox</name>
    <dbReference type="NCBI Taxonomy" id="2528018"/>
    <lineage>
        <taxon>Bacteria</taxon>
        <taxon>Pseudomonadati</taxon>
        <taxon>Planctomycetota</taxon>
        <taxon>Planctomycetia</taxon>
        <taxon>Planctomycetia incertae sedis</taxon>
        <taxon>Saltatorellus</taxon>
    </lineage>
</organism>
<protein>
    <recommendedName>
        <fullName evidence="1">Cysteine-rich CPCC domain-containing protein</fullName>
    </recommendedName>
</protein>
<dbReference type="Proteomes" id="UP000320390">
    <property type="component" value="Chromosome"/>
</dbReference>
<dbReference type="InterPro" id="IPR025983">
    <property type="entry name" value="Cys_rich_CPCC"/>
</dbReference>
<dbReference type="RefSeq" id="WP_145203323.1">
    <property type="nucleotide sequence ID" value="NZ_CP036434.1"/>
</dbReference>
<proteinExistence type="predicted"/>
<keyword evidence="3" id="KW-1185">Reference proteome</keyword>
<dbReference type="Pfam" id="PF14206">
    <property type="entry name" value="Cys_rich_CPCC"/>
    <property type="match status" value="1"/>
</dbReference>
<dbReference type="OrthoDB" id="1456570at2"/>
<name>A0A518EYU4_9BACT</name>
<reference evidence="2 3" key="1">
    <citation type="submission" date="2019-02" db="EMBL/GenBank/DDBJ databases">
        <title>Deep-cultivation of Planctomycetes and their phenomic and genomic characterization uncovers novel biology.</title>
        <authorList>
            <person name="Wiegand S."/>
            <person name="Jogler M."/>
            <person name="Boedeker C."/>
            <person name="Pinto D."/>
            <person name="Vollmers J."/>
            <person name="Rivas-Marin E."/>
            <person name="Kohn T."/>
            <person name="Peeters S.H."/>
            <person name="Heuer A."/>
            <person name="Rast P."/>
            <person name="Oberbeckmann S."/>
            <person name="Bunk B."/>
            <person name="Jeske O."/>
            <person name="Meyerdierks A."/>
            <person name="Storesund J.E."/>
            <person name="Kallscheuer N."/>
            <person name="Luecker S."/>
            <person name="Lage O.M."/>
            <person name="Pohl T."/>
            <person name="Merkel B.J."/>
            <person name="Hornburger P."/>
            <person name="Mueller R.-W."/>
            <person name="Bruemmer F."/>
            <person name="Labrenz M."/>
            <person name="Spormann A.M."/>
            <person name="Op den Camp H."/>
            <person name="Overmann J."/>
            <person name="Amann R."/>
            <person name="Jetten M.S.M."/>
            <person name="Mascher T."/>
            <person name="Medema M.H."/>
            <person name="Devos D.P."/>
            <person name="Kaster A.-K."/>
            <person name="Ovreas L."/>
            <person name="Rohde M."/>
            <person name="Galperin M.Y."/>
            <person name="Jogler C."/>
        </authorList>
    </citation>
    <scope>NUCLEOTIDE SEQUENCE [LARGE SCALE GENOMIC DNA]</scope>
    <source>
        <strain evidence="2 3">Poly30</strain>
    </source>
</reference>
<dbReference type="AlphaFoldDB" id="A0A518EYU4"/>
<evidence type="ECO:0000259" key="1">
    <source>
        <dbReference type="Pfam" id="PF14206"/>
    </source>
</evidence>